<organism evidence="2 3">
    <name type="scientific">Mycolicibacter sinensis (strain JDM601)</name>
    <name type="common">Mycobacterium sinense</name>
    <dbReference type="NCBI Taxonomy" id="875328"/>
    <lineage>
        <taxon>Bacteria</taxon>
        <taxon>Bacillati</taxon>
        <taxon>Actinomycetota</taxon>
        <taxon>Actinomycetes</taxon>
        <taxon>Mycobacteriales</taxon>
        <taxon>Mycobacteriaceae</taxon>
        <taxon>Mycolicibacter</taxon>
    </lineage>
</organism>
<feature type="compositionally biased region" description="Polar residues" evidence="1">
    <location>
        <begin position="65"/>
        <end position="74"/>
    </location>
</feature>
<feature type="compositionally biased region" description="Polar residues" evidence="1">
    <location>
        <begin position="45"/>
        <end position="54"/>
    </location>
</feature>
<feature type="region of interest" description="Disordered" evidence="1">
    <location>
        <begin position="35"/>
        <end position="74"/>
    </location>
</feature>
<evidence type="ECO:0000313" key="3">
    <source>
        <dbReference type="Proteomes" id="UP000093943"/>
    </source>
</evidence>
<gene>
    <name evidence="2" type="ORF">A5710_00920</name>
</gene>
<protein>
    <submittedName>
        <fullName evidence="2">Uncharacterized protein</fullName>
    </submittedName>
</protein>
<comment type="caution">
    <text evidence="2">The sequence shown here is derived from an EMBL/GenBank/DDBJ whole genome shotgun (WGS) entry which is preliminary data.</text>
</comment>
<evidence type="ECO:0000313" key="2">
    <source>
        <dbReference type="EMBL" id="OBI24305.1"/>
    </source>
</evidence>
<reference evidence="3" key="1">
    <citation type="submission" date="2016-06" db="EMBL/GenBank/DDBJ databases">
        <authorList>
            <person name="Sutton G."/>
            <person name="Brinkac L."/>
            <person name="Sanka R."/>
            <person name="Adams M."/>
            <person name="Lau E."/>
            <person name="Sam S."/>
            <person name="Sreng N."/>
            <person name="Him V."/>
            <person name="Kerleguer A."/>
            <person name="Cheng S."/>
        </authorList>
    </citation>
    <scope>NUCLEOTIDE SEQUENCE [LARGE SCALE GENOMIC DNA]</scope>
    <source>
        <strain evidence="3">E1876</strain>
    </source>
</reference>
<dbReference type="AlphaFoldDB" id="A0A1A2XF57"/>
<name>A0A1A2XF57_MYCSD</name>
<evidence type="ECO:0000256" key="1">
    <source>
        <dbReference type="SAM" id="MobiDB-lite"/>
    </source>
</evidence>
<sequence length="74" mass="8745">MPTEDHRLFHRLHTVPRCRILRFHLDFQRRNLDHYVGGHDRQPITAGSNPNLRSNPLEVGHHFKSVSTSHESER</sequence>
<proteinExistence type="predicted"/>
<accession>A0A1A2XF57</accession>
<dbReference type="Proteomes" id="UP000093943">
    <property type="component" value="Unassembled WGS sequence"/>
</dbReference>
<dbReference type="EMBL" id="LZKG01000173">
    <property type="protein sequence ID" value="OBI24305.1"/>
    <property type="molecule type" value="Genomic_DNA"/>
</dbReference>